<evidence type="ECO:0000313" key="4">
    <source>
        <dbReference type="Proteomes" id="UP000182241"/>
    </source>
</evidence>
<feature type="transmembrane region" description="Helical" evidence="2">
    <location>
        <begin position="270"/>
        <end position="288"/>
    </location>
</feature>
<proteinExistence type="predicted"/>
<feature type="transmembrane region" description="Helical" evidence="2">
    <location>
        <begin position="241"/>
        <end position="264"/>
    </location>
</feature>
<gene>
    <name evidence="3" type="ORF">SAMN04489793_3331</name>
</gene>
<feature type="region of interest" description="Disordered" evidence="1">
    <location>
        <begin position="705"/>
        <end position="775"/>
    </location>
</feature>
<feature type="transmembrane region" description="Helical" evidence="2">
    <location>
        <begin position="46"/>
        <end position="70"/>
    </location>
</feature>
<reference evidence="4" key="1">
    <citation type="submission" date="2016-10" db="EMBL/GenBank/DDBJ databases">
        <authorList>
            <person name="Varghese N."/>
            <person name="Submissions S."/>
        </authorList>
    </citation>
    <scope>NUCLEOTIDE SEQUENCE [LARGE SCALE GENOMIC DNA]</scope>
    <source>
        <strain evidence="4">DSM 44234</strain>
    </source>
</reference>
<feature type="compositionally biased region" description="Low complexity" evidence="1">
    <location>
        <begin position="705"/>
        <end position="716"/>
    </location>
</feature>
<dbReference type="RefSeq" id="WP_068743003.1">
    <property type="nucleotide sequence ID" value="NZ_FNSA01000003.1"/>
</dbReference>
<evidence type="ECO:0000313" key="3">
    <source>
        <dbReference type="EMBL" id="SEC84249.1"/>
    </source>
</evidence>
<dbReference type="OrthoDB" id="4641961at2"/>
<dbReference type="EMBL" id="FNSA01000003">
    <property type="protein sequence ID" value="SEC84249.1"/>
    <property type="molecule type" value="Genomic_DNA"/>
</dbReference>
<feature type="region of interest" description="Disordered" evidence="1">
    <location>
        <begin position="430"/>
        <end position="461"/>
    </location>
</feature>
<dbReference type="Proteomes" id="UP000182241">
    <property type="component" value="Unassembled WGS sequence"/>
</dbReference>
<feature type="transmembrane region" description="Helical" evidence="2">
    <location>
        <begin position="132"/>
        <end position="153"/>
    </location>
</feature>
<name>A0A1H4VT34_TSUTY</name>
<feature type="region of interest" description="Disordered" evidence="1">
    <location>
        <begin position="574"/>
        <end position="621"/>
    </location>
</feature>
<feature type="transmembrane region" description="Helical" evidence="2">
    <location>
        <begin position="82"/>
        <end position="103"/>
    </location>
</feature>
<sequence>MAGFLDIFNVTDSGGARVSRYRLDFAGAIYNNTDSWVWGMFASLPYMAAKTMLVIANNLLGIVLSSASFLNSLSDLYTKITAPFFSIVPPWLIGCITFGYLGFRLWSNHAKAGRATSLSGFKANDVNERDRLAAAFVILALVVFLTNNPFLLLTTLLETANSLAIDSSNAVIGGSANDTVSAGQALADQTMRDPTIALTYSGEFTDACKNAWSQAQASGTELTPESGCFNKGDNDAGPDTLLSAILLNPFPAIPMLAFAGVAIWKYAAHLTTSAMCTIALPWVAAVSLHKRRGFERLAAVGAAALSHMFMVMVVSMLTVALPALVANAVQSLVTELVGSSEYASVRTWLSLVSLGIGFAASTGALYFITRRTSILTRLLKADVNDTLNKTLGIDTGRFSWKNLRSRGFNPFAKDGYNAGSNAEKWLAANPEADTSSAGDTAGVPASKSKKDSAVSAPVEENEAVTQLMKPAVTEAETATSTVAPPIVTLAEAPLTTPTSIPATRLWQSVYAGSIGARNDNRNQASNTVFNVDVYGYYTAPSAYAPASSAVGAPAHAEDDIIDADFVDIVPEDPRPLPTAERYALPPAPDPAAPAVPEPTIGDAPSATGALLGSESTAGGRHAAAAPPAANVAGNVFADPALNEAAAAVGASFVSGAHGPIRGGLCRSPLRVFDISSSSAVDETPTPYAVPEVAIGPGIVFSATTTGAASAGSQPAGDDTGEGVDGPGNDQRNWNRRNLRPAATSSSSSADERAAGPAASPSGLEPGVNEHPAGFHAPMEDELASDQLAADLEEVALTFAAAGAPTQLHISPDDLRIGVRLTSDPDHRVERRGPIGFGDPY</sequence>
<protein>
    <submittedName>
        <fullName evidence="3">Uncharacterized protein</fullName>
    </submittedName>
</protein>
<dbReference type="STRING" id="57704.SAMN04489793_3331"/>
<feature type="compositionally biased region" description="Pro residues" evidence="1">
    <location>
        <begin position="585"/>
        <end position="596"/>
    </location>
</feature>
<feature type="transmembrane region" description="Helical" evidence="2">
    <location>
        <begin position="300"/>
        <end position="325"/>
    </location>
</feature>
<accession>A0A1H4VT34</accession>
<keyword evidence="2" id="KW-0812">Transmembrane</keyword>
<organism evidence="3 4">
    <name type="scientific">Tsukamurella tyrosinosolvens</name>
    <dbReference type="NCBI Taxonomy" id="57704"/>
    <lineage>
        <taxon>Bacteria</taxon>
        <taxon>Bacillati</taxon>
        <taxon>Actinomycetota</taxon>
        <taxon>Actinomycetes</taxon>
        <taxon>Mycobacteriales</taxon>
        <taxon>Tsukamurellaceae</taxon>
        <taxon>Tsukamurella</taxon>
    </lineage>
</organism>
<keyword evidence="2" id="KW-0472">Membrane</keyword>
<keyword evidence="4" id="KW-1185">Reference proteome</keyword>
<evidence type="ECO:0000256" key="2">
    <source>
        <dbReference type="SAM" id="Phobius"/>
    </source>
</evidence>
<keyword evidence="2" id="KW-1133">Transmembrane helix</keyword>
<evidence type="ECO:0000256" key="1">
    <source>
        <dbReference type="SAM" id="MobiDB-lite"/>
    </source>
</evidence>
<feature type="transmembrane region" description="Helical" evidence="2">
    <location>
        <begin position="345"/>
        <end position="368"/>
    </location>
</feature>
<dbReference type="AlphaFoldDB" id="A0A1H4VT34"/>